<dbReference type="OrthoDB" id="2334832at2"/>
<protein>
    <submittedName>
        <fullName evidence="1">PTS sugar transporter subunit IIA</fullName>
    </submittedName>
</protein>
<sequence length="130" mass="15162">MFKYNFLFLNEVSSKEEVDILVSQQIEKTYGIPTTEVRKKIQMRKALGSVQVSKNFELPHIEYDGKSQGVFLVNYFLQEDLHSSLFLIVNPKEINEDLEKFLKNILDETGLESLRRCKNSNEFEKIIKGV</sequence>
<organism evidence="1 2">
    <name type="scientific">Companilactobacillus suantsaicola</name>
    <dbReference type="NCBI Taxonomy" id="2487723"/>
    <lineage>
        <taxon>Bacteria</taxon>
        <taxon>Bacillati</taxon>
        <taxon>Bacillota</taxon>
        <taxon>Bacilli</taxon>
        <taxon>Lactobacillales</taxon>
        <taxon>Lactobacillaceae</taxon>
        <taxon>Companilactobacillus</taxon>
    </lineage>
</organism>
<comment type="caution">
    <text evidence="1">The sequence shown here is derived from an EMBL/GenBank/DDBJ whole genome shotgun (WGS) entry which is preliminary data.</text>
</comment>
<keyword evidence="1" id="KW-0762">Sugar transport</keyword>
<proteinExistence type="predicted"/>
<dbReference type="AlphaFoldDB" id="A0A4Z0JNM2"/>
<evidence type="ECO:0000313" key="2">
    <source>
        <dbReference type="Proteomes" id="UP000298021"/>
    </source>
</evidence>
<name>A0A4Z0JNM2_9LACO</name>
<dbReference type="EMBL" id="RKLY01000010">
    <property type="protein sequence ID" value="TGD23650.1"/>
    <property type="molecule type" value="Genomic_DNA"/>
</dbReference>
<dbReference type="InterPro" id="IPR016152">
    <property type="entry name" value="PTrfase/Anion_transptr"/>
</dbReference>
<dbReference type="Gene3D" id="3.40.930.10">
    <property type="entry name" value="Mannitol-specific EII, Chain A"/>
    <property type="match status" value="1"/>
</dbReference>
<gene>
    <name evidence="1" type="ORF">EGT49_05165</name>
</gene>
<evidence type="ECO:0000313" key="1">
    <source>
        <dbReference type="EMBL" id="TGD23650.1"/>
    </source>
</evidence>
<keyword evidence="2" id="KW-1185">Reference proteome</keyword>
<dbReference type="Proteomes" id="UP000298021">
    <property type="component" value="Unassembled WGS sequence"/>
</dbReference>
<reference evidence="1 2" key="1">
    <citation type="submission" date="2018-10" db="EMBL/GenBank/DDBJ databases">
        <title>Lactobacillus sp. R7 and Lactobacillus sp. R19 isolated from fermented mustard green product of Taiwan.</title>
        <authorList>
            <person name="Lin S.-T."/>
        </authorList>
    </citation>
    <scope>NUCLEOTIDE SEQUENCE [LARGE SCALE GENOMIC DNA]</scope>
    <source>
        <strain evidence="1 2">BCRC 81127</strain>
    </source>
</reference>
<accession>A0A4Z0JNM2</accession>
<keyword evidence="1" id="KW-0813">Transport</keyword>
<dbReference type="RefSeq" id="WP_135372177.1">
    <property type="nucleotide sequence ID" value="NZ_RKLY01000010.1"/>
</dbReference>
<dbReference type="SUPFAM" id="SSF55804">
    <property type="entry name" value="Phoshotransferase/anion transport protein"/>
    <property type="match status" value="1"/>
</dbReference>